<comment type="caution">
    <text evidence="3">The sequence shown here is derived from an EMBL/GenBank/DDBJ whole genome shotgun (WGS) entry which is preliminary data.</text>
</comment>
<accession>A0A7Y0NK79</accession>
<keyword evidence="3" id="KW-0378">Hydrolase</keyword>
<dbReference type="AlphaFoldDB" id="A0A7Y0NK79"/>
<keyword evidence="4" id="KW-1185">Reference proteome</keyword>
<dbReference type="InterPro" id="IPR005135">
    <property type="entry name" value="Endo/exonuclease/phosphatase"/>
</dbReference>
<keyword evidence="3" id="KW-0255">Endonuclease</keyword>
<dbReference type="PANTHER" id="PTHR42834">
    <property type="entry name" value="ENDONUCLEASE/EXONUCLEASE/PHOSPHATASE FAMILY PROTEIN (AFU_ORTHOLOGUE AFUA_3G09210)"/>
    <property type="match status" value="1"/>
</dbReference>
<evidence type="ECO:0000259" key="2">
    <source>
        <dbReference type="Pfam" id="PF03372"/>
    </source>
</evidence>
<protein>
    <submittedName>
        <fullName evidence="3">ExeM/NucH family extracellular endonuclease</fullName>
    </submittedName>
</protein>
<dbReference type="PANTHER" id="PTHR42834:SF1">
    <property type="entry name" value="ENDONUCLEASE_EXONUCLEASE_PHOSPHATASE FAMILY PROTEIN (AFU_ORTHOLOGUE AFUA_3G09210)"/>
    <property type="match status" value="1"/>
</dbReference>
<proteinExistence type="predicted"/>
<reference evidence="3 4" key="1">
    <citation type="submission" date="2020-04" db="EMBL/GenBank/DDBJ databases">
        <title>Marinobacter oceani sp. nov., isolated from marine solar saltern.</title>
        <authorList>
            <person name="Chen X.-Y."/>
        </authorList>
    </citation>
    <scope>NUCLEOTIDE SEQUENCE [LARGE SCALE GENOMIC DNA]</scope>
    <source>
        <strain evidence="3 4">W62</strain>
    </source>
</reference>
<feature type="domain" description="Endonuclease/exonuclease/phosphatase" evidence="2">
    <location>
        <begin position="279"/>
        <end position="547"/>
    </location>
</feature>
<name>A0A7Y0NK79_9GAMM</name>
<dbReference type="SUPFAM" id="SSF56219">
    <property type="entry name" value="DNase I-like"/>
    <property type="match status" value="1"/>
</dbReference>
<dbReference type="OrthoDB" id="9800417at2"/>
<dbReference type="EMBL" id="JABCKY010000001">
    <property type="protein sequence ID" value="NMT62857.1"/>
    <property type="molecule type" value="Genomic_DNA"/>
</dbReference>
<dbReference type="NCBIfam" id="NF033681">
    <property type="entry name" value="ExeM_NucH_DNase"/>
    <property type="match status" value="1"/>
</dbReference>
<sequence length="556" mass="60479">MAIARIQGEGDRSPLAGQAVTVEGVITMDVRHEGGFHGFYLQQPDRETDDNPETSEALFVYTNRSAGQPGDRVRVSGRVKEFHGLTELTDISTLAVCGTGRLPAPIPLTLPWPENQRPEHLENMLVAIAGNLTVIDHYNLARYGELTLAAGDQTIPTEYMEPGPSAQALFQSQQQNRLLLDDGKGVRGPRPVPWPTGELSGDDTVRTGDRVSQLSGVLDFRFDAWRVQPLSPPVFGAANPRPDPPQRAESSTLRVVTLNLGNLFNGDGRGGGFPTPRGAKSGKQFQQQLARLATALRAPDPDIIAVTEVENDGYGRNSAIADLTNALGEHWRYVQDGNQTGNDAIRSDLLYRSDRVTTQGRASRLTSGPFSQRGRPPVVQMFRPAGSERALRIVVPHLKSKACRGAKGPDRDQNDGQGCYSHARAQATRAILHWLDALPQPGNLAGTLVTGDLNSYARELPLQLMAEAGYSNAVRQFHDCSETACKQTSYRYRGRSGTLDYSLVSEGLAGRVVGATVWPINADEPRALGYQGPIPLADDQPWRSSDHDPVITDFSL</sequence>
<dbReference type="Pfam" id="PF03372">
    <property type="entry name" value="Exo_endo_phos"/>
    <property type="match status" value="1"/>
</dbReference>
<keyword evidence="3" id="KW-0540">Nuclease</keyword>
<evidence type="ECO:0000256" key="1">
    <source>
        <dbReference type="SAM" id="MobiDB-lite"/>
    </source>
</evidence>
<gene>
    <name evidence="3" type="ORF">HIU99_04525</name>
</gene>
<dbReference type="CDD" id="cd04486">
    <property type="entry name" value="YhcR_OBF_like"/>
    <property type="match status" value="1"/>
</dbReference>
<evidence type="ECO:0000313" key="3">
    <source>
        <dbReference type="EMBL" id="NMT62857.1"/>
    </source>
</evidence>
<dbReference type="InterPro" id="IPR036691">
    <property type="entry name" value="Endo/exonu/phosph_ase_sf"/>
</dbReference>
<dbReference type="InterPro" id="IPR047971">
    <property type="entry name" value="ExeM-like"/>
</dbReference>
<dbReference type="Gene3D" id="3.60.10.10">
    <property type="entry name" value="Endonuclease/exonuclease/phosphatase"/>
    <property type="match status" value="1"/>
</dbReference>
<dbReference type="GO" id="GO:0004519">
    <property type="term" value="F:endonuclease activity"/>
    <property type="evidence" value="ECO:0007669"/>
    <property type="project" value="UniProtKB-KW"/>
</dbReference>
<feature type="region of interest" description="Disordered" evidence="1">
    <location>
        <begin position="181"/>
        <end position="207"/>
    </location>
</feature>
<evidence type="ECO:0000313" key="4">
    <source>
        <dbReference type="Proteomes" id="UP000567186"/>
    </source>
</evidence>
<dbReference type="Proteomes" id="UP000567186">
    <property type="component" value="Unassembled WGS sequence"/>
</dbReference>
<organism evidence="3 4">
    <name type="scientific">Marinobacter orientalis</name>
    <dbReference type="NCBI Taxonomy" id="1928859"/>
    <lineage>
        <taxon>Bacteria</taxon>
        <taxon>Pseudomonadati</taxon>
        <taxon>Pseudomonadota</taxon>
        <taxon>Gammaproteobacteria</taxon>
        <taxon>Pseudomonadales</taxon>
        <taxon>Marinobacteraceae</taxon>
        <taxon>Marinobacter</taxon>
    </lineage>
</organism>